<name>A0A4Y2EML4_ARAVE</name>
<evidence type="ECO:0000313" key="1">
    <source>
        <dbReference type="EMBL" id="GBM29256.1"/>
    </source>
</evidence>
<dbReference type="EMBL" id="BGPR01000631">
    <property type="protein sequence ID" value="GBM29256.1"/>
    <property type="molecule type" value="Genomic_DNA"/>
</dbReference>
<proteinExistence type="predicted"/>
<comment type="caution">
    <text evidence="1">The sequence shown here is derived from an EMBL/GenBank/DDBJ whole genome shotgun (WGS) entry which is preliminary data.</text>
</comment>
<dbReference type="Proteomes" id="UP000499080">
    <property type="component" value="Unassembled WGS sequence"/>
</dbReference>
<keyword evidence="2" id="KW-1185">Reference proteome</keyword>
<accession>A0A4Y2EML4</accession>
<gene>
    <name evidence="1" type="ORF">AVEN_155213_1</name>
</gene>
<sequence length="99" mass="11440">MLAKCVKTSTRSQQKKKNSQEWDVRWNSCCVTLEKGEQSTKHIVEIQFSNSFSEIETMRGNVRSERGSSEGRTPWRNVGLIATSNQTQWFPVAKMYTIH</sequence>
<reference evidence="1 2" key="1">
    <citation type="journal article" date="2019" name="Sci. Rep.">
        <title>Orb-weaving spider Araneus ventricosus genome elucidates the spidroin gene catalogue.</title>
        <authorList>
            <person name="Kono N."/>
            <person name="Nakamura H."/>
            <person name="Ohtoshi R."/>
            <person name="Moran D.A.P."/>
            <person name="Shinohara A."/>
            <person name="Yoshida Y."/>
            <person name="Fujiwara M."/>
            <person name="Mori M."/>
            <person name="Tomita M."/>
            <person name="Arakawa K."/>
        </authorList>
    </citation>
    <scope>NUCLEOTIDE SEQUENCE [LARGE SCALE GENOMIC DNA]</scope>
</reference>
<evidence type="ECO:0000313" key="2">
    <source>
        <dbReference type="Proteomes" id="UP000499080"/>
    </source>
</evidence>
<protein>
    <submittedName>
        <fullName evidence="1">Uncharacterized protein</fullName>
    </submittedName>
</protein>
<dbReference type="AlphaFoldDB" id="A0A4Y2EML4"/>
<organism evidence="1 2">
    <name type="scientific">Araneus ventricosus</name>
    <name type="common">Orbweaver spider</name>
    <name type="synonym">Epeira ventricosa</name>
    <dbReference type="NCBI Taxonomy" id="182803"/>
    <lineage>
        <taxon>Eukaryota</taxon>
        <taxon>Metazoa</taxon>
        <taxon>Ecdysozoa</taxon>
        <taxon>Arthropoda</taxon>
        <taxon>Chelicerata</taxon>
        <taxon>Arachnida</taxon>
        <taxon>Araneae</taxon>
        <taxon>Araneomorphae</taxon>
        <taxon>Entelegynae</taxon>
        <taxon>Araneoidea</taxon>
        <taxon>Araneidae</taxon>
        <taxon>Araneus</taxon>
    </lineage>
</organism>